<evidence type="ECO:0000313" key="5">
    <source>
        <dbReference type="EMBL" id="BAA18855.1"/>
    </source>
</evidence>
<dbReference type="InParanoid" id="P74735"/>
<dbReference type="PhylomeDB" id="P74735"/>
<dbReference type="SUPFAM" id="SSF51445">
    <property type="entry name" value="(Trans)glycosidases"/>
    <property type="match status" value="1"/>
</dbReference>
<keyword evidence="1" id="KW-0732">Signal</keyword>
<evidence type="ECO:0000259" key="4">
    <source>
        <dbReference type="Pfam" id="PF02638"/>
    </source>
</evidence>
<dbReference type="Gene3D" id="3.20.20.80">
    <property type="entry name" value="Glycosidases"/>
    <property type="match status" value="1"/>
</dbReference>
<dbReference type="eggNOG" id="COG1649">
    <property type="taxonomic scope" value="Bacteria"/>
</dbReference>
<dbReference type="AlphaFoldDB" id="P74735"/>
<dbReference type="KEGG" id="syn:slr0592"/>
<dbReference type="EnsemblBacteria" id="BAA18855">
    <property type="protein sequence ID" value="BAA18855"/>
    <property type="gene ID" value="BAA18855"/>
</dbReference>
<dbReference type="FunCoup" id="P74735">
    <property type="interactions" value="18"/>
</dbReference>
<dbReference type="PIR" id="S76943">
    <property type="entry name" value="S76943"/>
</dbReference>
<feature type="compositionally biased region" description="Pro residues" evidence="2">
    <location>
        <begin position="404"/>
        <end position="433"/>
    </location>
</feature>
<dbReference type="STRING" id="1148.gene:10500627"/>
<keyword evidence="6" id="KW-1185">Reference proteome</keyword>
<dbReference type="PANTHER" id="PTHR43405">
    <property type="entry name" value="GLYCOSYL HYDROLASE DIGH"/>
    <property type="match status" value="1"/>
</dbReference>
<feature type="domain" description="Glycosyl hydrolase-like 10" evidence="4">
    <location>
        <begin position="50"/>
        <end position="357"/>
    </location>
</feature>
<evidence type="ECO:0000256" key="3">
    <source>
        <dbReference type="SAM" id="Phobius"/>
    </source>
</evidence>
<feature type="region of interest" description="Disordered" evidence="2">
    <location>
        <begin position="402"/>
        <end position="491"/>
    </location>
</feature>
<feature type="compositionally biased region" description="Pro residues" evidence="2">
    <location>
        <begin position="457"/>
        <end position="480"/>
    </location>
</feature>
<keyword evidence="3" id="KW-1133">Transmembrane helix</keyword>
<dbReference type="InterPro" id="IPR017853">
    <property type="entry name" value="GH"/>
</dbReference>
<proteinExistence type="predicted"/>
<name>P74735_SYNY3</name>
<dbReference type="PaxDb" id="1148-1653945"/>
<feature type="compositionally biased region" description="Polar residues" evidence="2">
    <location>
        <begin position="442"/>
        <end position="453"/>
    </location>
</feature>
<reference evidence="5 6" key="1">
    <citation type="journal article" date="1995" name="DNA Res.">
        <title>Sequence analysis of the genome of the unicellular cyanobacterium Synechocystis sp. strain PCC6803. I. Sequence features in the 1 Mb region from map positions 64% to 92% of the genome.</title>
        <authorList>
            <person name="Kaneko T."/>
            <person name="Tanaka A."/>
            <person name="Sato S."/>
            <person name="Kotani H."/>
            <person name="Sazuka T."/>
            <person name="Miyajima N."/>
            <person name="Sugiura M."/>
            <person name="Tabata S."/>
        </authorList>
    </citation>
    <scope>NUCLEOTIDE SEQUENCE [LARGE SCALE GENOMIC DNA]</scope>
    <source>
        <strain evidence="6">ATCC 27184 / PCC 6803 / Kazusa</strain>
    </source>
</reference>
<accession>P74735</accession>
<dbReference type="IntAct" id="P74735">
    <property type="interactions" value="1"/>
</dbReference>
<dbReference type="Proteomes" id="UP000001425">
    <property type="component" value="Chromosome"/>
</dbReference>
<reference evidence="5 6" key="2">
    <citation type="journal article" date="1996" name="DNA Res.">
        <title>Sequence analysis of the genome of the unicellular cyanobacterium Synechocystis sp. strain PCC6803. II. Sequence determination of the entire genome and assignment of potential protein-coding regions.</title>
        <authorList>
            <person name="Kaneko T."/>
            <person name="Sato S."/>
            <person name="Kotani H."/>
            <person name="Tanaka A."/>
            <person name="Asamizu E."/>
            <person name="Nakamura Y."/>
            <person name="Miyajima N."/>
            <person name="Hirosawa M."/>
            <person name="Sugiura M."/>
            <person name="Sasamoto S."/>
            <person name="Kimura T."/>
            <person name="Hosouchi T."/>
            <person name="Matsuno A."/>
            <person name="Muraki A."/>
            <person name="Nakazaki N."/>
            <person name="Naruo K."/>
            <person name="Okumura S."/>
            <person name="Shimpo S."/>
            <person name="Takeuchi C."/>
            <person name="Wada T."/>
            <person name="Watanabe A."/>
            <person name="Yamada M."/>
            <person name="Yasuda M."/>
            <person name="Tabata S."/>
        </authorList>
    </citation>
    <scope>NUCLEOTIDE SEQUENCE [LARGE SCALE GENOMIC DNA]</scope>
    <source>
        <strain evidence="6">ATCC 27184 / PCC 6803 / Kazusa</strain>
    </source>
</reference>
<keyword evidence="3" id="KW-0812">Transmembrane</keyword>
<evidence type="ECO:0000256" key="1">
    <source>
        <dbReference type="ARBA" id="ARBA00022729"/>
    </source>
</evidence>
<evidence type="ECO:0000256" key="2">
    <source>
        <dbReference type="SAM" id="MobiDB-lite"/>
    </source>
</evidence>
<sequence>MAIATIFAQIWQYCKKPFLHNLVLGLLISLAIVHPFSLFNQVQAQNAFPEIRGVWITNNDTVHFLDQNRTTESINLLADLNFNTIYPVVWNSGYVLYESEFAKREGLQPFSPRGDQGQDVLADIIDKAHRRNMLVLPWFEFGFKAPPMSELVKRHPWWFTQKRDGTKTSVSAAGEVMWMNPFHPQVQTFITQLVMDAVNKYDLDGVQFDDHTALPNEFGYDNYTISLYQQETKKTPPSNPKDPAWIRWRADKITAFMVQLNARIKAAKPNILVSVSPATYNLAYNTFLQDWLDWIRKGIVDEVIVQVYRTSLPTFTEPIQRAEFRESKTLIPTAVGILTGLPTKQVPMPLVNDKVYASRAQGMGVSFFYYQTLWDIAPEEKDDRIQSFRRLFPFPAPRSLVRIAPPPPITPPPSPPPVNNPAAPNPNPAPPLQGIPIPVEMPTSSAPSNNPVLPQNDPFPPNTPPPTPVPQEPGGFPPEPVLDDSIPVDWY</sequence>
<feature type="transmembrane region" description="Helical" evidence="3">
    <location>
        <begin position="18"/>
        <end position="39"/>
    </location>
</feature>
<gene>
    <name evidence="5" type="ordered locus">slr0592</name>
</gene>
<dbReference type="Pfam" id="PF02638">
    <property type="entry name" value="GHL10"/>
    <property type="match status" value="1"/>
</dbReference>
<evidence type="ECO:0000313" key="6">
    <source>
        <dbReference type="Proteomes" id="UP000001425"/>
    </source>
</evidence>
<dbReference type="EMBL" id="BA000022">
    <property type="protein sequence ID" value="BAA18855.1"/>
    <property type="molecule type" value="Genomic_DNA"/>
</dbReference>
<organism evidence="5 6">
    <name type="scientific">Synechocystis sp. (strain ATCC 27184 / PCC 6803 / Kazusa)</name>
    <dbReference type="NCBI Taxonomy" id="1111708"/>
    <lineage>
        <taxon>Bacteria</taxon>
        <taxon>Bacillati</taxon>
        <taxon>Cyanobacteriota</taxon>
        <taxon>Cyanophyceae</taxon>
        <taxon>Synechococcales</taxon>
        <taxon>Merismopediaceae</taxon>
        <taxon>Synechocystis</taxon>
    </lineage>
</organism>
<dbReference type="PANTHER" id="PTHR43405:SF1">
    <property type="entry name" value="GLYCOSYL HYDROLASE DIGH"/>
    <property type="match status" value="1"/>
</dbReference>
<dbReference type="InterPro" id="IPR052177">
    <property type="entry name" value="Divisome_Glycosyl_Hydrolase"/>
</dbReference>
<protein>
    <submittedName>
        <fullName evidence="5">Slr0592 protein</fullName>
    </submittedName>
</protein>
<dbReference type="InterPro" id="IPR003790">
    <property type="entry name" value="GHL10"/>
</dbReference>
<keyword evidence="3" id="KW-0472">Membrane</keyword>